<dbReference type="EMBL" id="JBAWSX010000008">
    <property type="protein sequence ID" value="MEI4802573.1"/>
    <property type="molecule type" value="Genomic_DNA"/>
</dbReference>
<comment type="caution">
    <text evidence="1">The sequence shown here is derived from an EMBL/GenBank/DDBJ whole genome shotgun (WGS) entry which is preliminary data.</text>
</comment>
<evidence type="ECO:0000313" key="2">
    <source>
        <dbReference type="Proteomes" id="UP001372526"/>
    </source>
</evidence>
<reference evidence="1 2" key="1">
    <citation type="submission" date="2024-01" db="EMBL/GenBank/DDBJ databases">
        <title>Seven novel Bacillus-like species.</title>
        <authorList>
            <person name="Liu G."/>
        </authorList>
    </citation>
    <scope>NUCLEOTIDE SEQUENCE [LARGE SCALE GENOMIC DNA]</scope>
    <source>
        <strain evidence="1 2">FJAT-51639</strain>
    </source>
</reference>
<dbReference type="RefSeq" id="WP_336473093.1">
    <property type="nucleotide sequence ID" value="NZ_JBAWSX010000008.1"/>
</dbReference>
<accession>A0ABU8FIP7</accession>
<name>A0ABU8FIP7_9BACI</name>
<proteinExistence type="predicted"/>
<organism evidence="1 2">
    <name type="scientific">Bacillus bruguierae</name>
    <dbReference type="NCBI Taxonomy" id="3127667"/>
    <lineage>
        <taxon>Bacteria</taxon>
        <taxon>Bacillati</taxon>
        <taxon>Bacillota</taxon>
        <taxon>Bacilli</taxon>
        <taxon>Bacillales</taxon>
        <taxon>Bacillaceae</taxon>
        <taxon>Bacillus</taxon>
    </lineage>
</organism>
<sequence length="157" mass="18155">MIRNITFVLFCIFYFIFNGNFIAEAAVFSELPLTKASERWNVEIREAKNEPKISKAKKGVYDVYTLNVKSLEKTAYNVQIEVYRNDKDSSTLHEIVGSPRHNSNISTVGEFFYSNLPVAVKAEGITIIITWQEEPYHTLKDGRKIDARKHKEIFVFN</sequence>
<dbReference type="Proteomes" id="UP001372526">
    <property type="component" value="Unassembled WGS sequence"/>
</dbReference>
<evidence type="ECO:0000313" key="1">
    <source>
        <dbReference type="EMBL" id="MEI4802573.1"/>
    </source>
</evidence>
<protein>
    <submittedName>
        <fullName evidence="1">Uncharacterized protein</fullName>
    </submittedName>
</protein>
<keyword evidence="2" id="KW-1185">Reference proteome</keyword>
<gene>
    <name evidence="1" type="ORF">WAZ07_14855</name>
</gene>